<evidence type="ECO:0000313" key="11">
    <source>
        <dbReference type="Proteomes" id="UP000305674"/>
    </source>
</evidence>
<dbReference type="Proteomes" id="UP000305674">
    <property type="component" value="Unassembled WGS sequence"/>
</dbReference>
<dbReference type="EMBL" id="SWCI01000001">
    <property type="protein sequence ID" value="TKB51624.1"/>
    <property type="molecule type" value="Genomic_DNA"/>
</dbReference>
<feature type="transmembrane region" description="Helical" evidence="8">
    <location>
        <begin position="18"/>
        <end position="40"/>
    </location>
</feature>
<comment type="similarity">
    <text evidence="8">Belongs to the FtsL family.</text>
</comment>
<comment type="subcellular location">
    <subcellularLocation>
        <location evidence="8">Cell inner membrane</location>
        <topology evidence="8">Single-pass type II membrane protein</topology>
    </subcellularLocation>
    <subcellularLocation>
        <location evidence="1">Cell membrane</location>
        <topology evidence="1">Single-pass type II membrane protein</topology>
    </subcellularLocation>
    <text evidence="8">Localizes to the division septum where it forms a ring structure.</text>
</comment>
<evidence type="ECO:0000256" key="5">
    <source>
        <dbReference type="ARBA" id="ARBA00022989"/>
    </source>
</evidence>
<evidence type="ECO:0000256" key="6">
    <source>
        <dbReference type="ARBA" id="ARBA00023136"/>
    </source>
</evidence>
<dbReference type="OrthoDB" id="6196803at2"/>
<evidence type="ECO:0000256" key="4">
    <source>
        <dbReference type="ARBA" id="ARBA00022692"/>
    </source>
</evidence>
<dbReference type="Pfam" id="PF04999">
    <property type="entry name" value="FtsL"/>
    <property type="match status" value="1"/>
</dbReference>
<keyword evidence="6 8" id="KW-0472">Membrane</keyword>
<keyword evidence="7 8" id="KW-0131">Cell cycle</keyword>
<dbReference type="AlphaFoldDB" id="A0A4U1BLE4"/>
<keyword evidence="2 8" id="KW-1003">Cell membrane</keyword>
<dbReference type="HAMAP" id="MF_00910">
    <property type="entry name" value="FtsL"/>
    <property type="match status" value="1"/>
</dbReference>
<evidence type="ECO:0000256" key="2">
    <source>
        <dbReference type="ARBA" id="ARBA00022475"/>
    </source>
</evidence>
<organism evidence="10 11">
    <name type="scientific">Ferrimonas sediminicola</name>
    <dbReference type="NCBI Taxonomy" id="2569538"/>
    <lineage>
        <taxon>Bacteria</taxon>
        <taxon>Pseudomonadati</taxon>
        <taxon>Pseudomonadota</taxon>
        <taxon>Gammaproteobacteria</taxon>
        <taxon>Alteromonadales</taxon>
        <taxon>Ferrimonadaceae</taxon>
        <taxon>Ferrimonas</taxon>
    </lineage>
</organism>
<evidence type="ECO:0000256" key="3">
    <source>
        <dbReference type="ARBA" id="ARBA00022618"/>
    </source>
</evidence>
<evidence type="ECO:0000256" key="8">
    <source>
        <dbReference type="HAMAP-Rule" id="MF_00910"/>
    </source>
</evidence>
<dbReference type="PANTHER" id="PTHR37479:SF1">
    <property type="entry name" value="CELL DIVISION PROTEIN FTSL"/>
    <property type="match status" value="1"/>
</dbReference>
<accession>A0A4U1BLE4</accession>
<dbReference type="GO" id="GO:0032153">
    <property type="term" value="C:cell division site"/>
    <property type="evidence" value="ECO:0007669"/>
    <property type="project" value="UniProtKB-UniRule"/>
</dbReference>
<gene>
    <name evidence="8 10" type="primary">ftsL</name>
    <name evidence="10" type="ORF">FCL40_01530</name>
</gene>
<keyword evidence="5 8" id="KW-1133">Transmembrane helix</keyword>
<evidence type="ECO:0000256" key="9">
    <source>
        <dbReference type="NCBIfam" id="TIGR02209"/>
    </source>
</evidence>
<comment type="function">
    <text evidence="8">Essential cell division protein. May link together the upstream cell division proteins, which are predominantly cytoplasmic, with the downstream cell division proteins, which are predominantly periplasmic.</text>
</comment>
<evidence type="ECO:0000313" key="10">
    <source>
        <dbReference type="EMBL" id="TKB51624.1"/>
    </source>
</evidence>
<reference evidence="10 11" key="1">
    <citation type="submission" date="2019-04" db="EMBL/GenBank/DDBJ databases">
        <authorList>
            <person name="Hwang J.C."/>
        </authorList>
    </citation>
    <scope>NUCLEOTIDE SEQUENCE [LARGE SCALE GENOMIC DNA]</scope>
    <source>
        <strain evidence="10 11">IMCC35001</strain>
    </source>
</reference>
<keyword evidence="4 8" id="KW-0812">Transmembrane</keyword>
<comment type="subunit">
    <text evidence="8">Part of a complex composed of FtsB, FtsL and FtsQ.</text>
</comment>
<sequence>MPGDAGLGSAIVADLRRLWPMLLMGALVLISALAVVWTAYEARQMTNALNQQLQHRDELDIEWRHLLLEEQTLTEHSRVGRMAEKQLGMGRPAPGQEVVVRLP</sequence>
<name>A0A4U1BLE4_9GAMM</name>
<protein>
    <recommendedName>
        <fullName evidence="8 9">Cell division protein FtsL</fullName>
    </recommendedName>
</protein>
<dbReference type="PANTHER" id="PTHR37479">
    <property type="entry name" value="CELL DIVISION PROTEIN FTSL"/>
    <property type="match status" value="1"/>
</dbReference>
<dbReference type="NCBIfam" id="TIGR02209">
    <property type="entry name" value="ftsL_broad"/>
    <property type="match status" value="1"/>
</dbReference>
<keyword evidence="8" id="KW-0997">Cell inner membrane</keyword>
<evidence type="ECO:0000256" key="7">
    <source>
        <dbReference type="ARBA" id="ARBA00023306"/>
    </source>
</evidence>
<keyword evidence="11" id="KW-1185">Reference proteome</keyword>
<keyword evidence="3 8" id="KW-0132">Cell division</keyword>
<dbReference type="InterPro" id="IPR011922">
    <property type="entry name" value="Cell_div_FtsL"/>
</dbReference>
<proteinExistence type="inferred from homology"/>
<comment type="caution">
    <text evidence="10">The sequence shown here is derived from an EMBL/GenBank/DDBJ whole genome shotgun (WGS) entry which is preliminary data.</text>
</comment>
<dbReference type="GO" id="GO:0005886">
    <property type="term" value="C:plasma membrane"/>
    <property type="evidence" value="ECO:0007669"/>
    <property type="project" value="UniProtKB-SubCell"/>
</dbReference>
<dbReference type="GO" id="GO:0043093">
    <property type="term" value="P:FtsZ-dependent cytokinesis"/>
    <property type="evidence" value="ECO:0007669"/>
    <property type="project" value="UniProtKB-UniRule"/>
</dbReference>
<evidence type="ECO:0000256" key="1">
    <source>
        <dbReference type="ARBA" id="ARBA00004401"/>
    </source>
</evidence>
<dbReference type="RefSeq" id="WP_136851359.1">
    <property type="nucleotide sequence ID" value="NZ_SWCI01000001.1"/>
</dbReference>